<accession>A0A839SU35</accession>
<name>A0A839SU35_9PROT</name>
<dbReference type="SUPFAM" id="SSF54197">
    <property type="entry name" value="HIT-like"/>
    <property type="match status" value="1"/>
</dbReference>
<protein>
    <submittedName>
        <fullName evidence="3">Diadenosine tetraphosphate (Ap4A) HIT family hydrolase</fullName>
    </submittedName>
</protein>
<evidence type="ECO:0000256" key="1">
    <source>
        <dbReference type="PROSITE-ProRule" id="PRU00464"/>
    </source>
</evidence>
<dbReference type="Gene3D" id="3.30.428.10">
    <property type="entry name" value="HIT-like"/>
    <property type="match status" value="1"/>
</dbReference>
<comment type="caution">
    <text evidence="1">Lacks conserved residue(s) required for the propagation of feature annotation.</text>
</comment>
<dbReference type="InterPro" id="IPR036265">
    <property type="entry name" value="HIT-like_sf"/>
</dbReference>
<dbReference type="Proteomes" id="UP000581135">
    <property type="component" value="Unassembled WGS sequence"/>
</dbReference>
<evidence type="ECO:0000313" key="4">
    <source>
        <dbReference type="Proteomes" id="UP000581135"/>
    </source>
</evidence>
<dbReference type="RefSeq" id="WP_183415751.1">
    <property type="nucleotide sequence ID" value="NZ_JACHXA010000003.1"/>
</dbReference>
<dbReference type="InterPro" id="IPR026026">
    <property type="entry name" value="HIT_Hint"/>
</dbReference>
<proteinExistence type="predicted"/>
<dbReference type="GO" id="GO:0016787">
    <property type="term" value="F:hydrolase activity"/>
    <property type="evidence" value="ECO:0007669"/>
    <property type="project" value="UniProtKB-KW"/>
</dbReference>
<keyword evidence="3" id="KW-0378">Hydrolase</keyword>
<organism evidence="3 4">
    <name type="scientific">Limibacillus halophilus</name>
    <dbReference type="NCBI Taxonomy" id="1579333"/>
    <lineage>
        <taxon>Bacteria</taxon>
        <taxon>Pseudomonadati</taxon>
        <taxon>Pseudomonadota</taxon>
        <taxon>Alphaproteobacteria</taxon>
        <taxon>Rhodospirillales</taxon>
        <taxon>Rhodovibrionaceae</taxon>
        <taxon>Limibacillus</taxon>
    </lineage>
</organism>
<dbReference type="PROSITE" id="PS51084">
    <property type="entry name" value="HIT_2"/>
    <property type="match status" value="1"/>
</dbReference>
<feature type="domain" description="HIT" evidence="2">
    <location>
        <begin position="37"/>
        <end position="106"/>
    </location>
</feature>
<evidence type="ECO:0000313" key="3">
    <source>
        <dbReference type="EMBL" id="MBB3064926.1"/>
    </source>
</evidence>
<sequence>MTDDFALHERLEADTAFISDLPLTRVLLMRDVRYPWLILVPRRPGAVDLDSLAQDDLRDLFLEARLASLALKRLFTPDRINVGALGNMVTQLHLHVIARFEDDDAWPGPVWGAHPALPYDAATLEERLHQLRAALTH</sequence>
<evidence type="ECO:0000259" key="2">
    <source>
        <dbReference type="PROSITE" id="PS51084"/>
    </source>
</evidence>
<dbReference type="InterPro" id="IPR011146">
    <property type="entry name" value="HIT-like"/>
</dbReference>
<dbReference type="EMBL" id="JACHXA010000003">
    <property type="protein sequence ID" value="MBB3064926.1"/>
    <property type="molecule type" value="Genomic_DNA"/>
</dbReference>
<dbReference type="PIRSF" id="PIRSF000714">
    <property type="entry name" value="HIT"/>
    <property type="match status" value="1"/>
</dbReference>
<comment type="caution">
    <text evidence="3">The sequence shown here is derived from an EMBL/GenBank/DDBJ whole genome shotgun (WGS) entry which is preliminary data.</text>
</comment>
<gene>
    <name evidence="3" type="ORF">FHR98_001205</name>
</gene>
<reference evidence="3 4" key="1">
    <citation type="submission" date="2020-08" db="EMBL/GenBank/DDBJ databases">
        <title>Genomic Encyclopedia of Type Strains, Phase III (KMG-III): the genomes of soil and plant-associated and newly described type strains.</title>
        <authorList>
            <person name="Whitman W."/>
        </authorList>
    </citation>
    <scope>NUCLEOTIDE SEQUENCE [LARGE SCALE GENOMIC DNA]</scope>
    <source>
        <strain evidence="3 4">CECT 8803</strain>
    </source>
</reference>
<dbReference type="Pfam" id="PF01230">
    <property type="entry name" value="HIT"/>
    <property type="match status" value="1"/>
</dbReference>
<dbReference type="AlphaFoldDB" id="A0A839SU35"/>
<keyword evidence="4" id="KW-1185">Reference proteome</keyword>